<dbReference type="GO" id="GO:0032040">
    <property type="term" value="C:small-subunit processome"/>
    <property type="evidence" value="ECO:0007669"/>
    <property type="project" value="EnsemblFungi"/>
</dbReference>
<dbReference type="GO" id="GO:0034455">
    <property type="term" value="C:t-UTP complex"/>
    <property type="evidence" value="ECO:0007669"/>
    <property type="project" value="EnsemblFungi"/>
</dbReference>
<dbReference type="InterPro" id="IPR007148">
    <property type="entry name" value="SSU_processome_Utp12"/>
</dbReference>
<dbReference type="GeneID" id="11472830"/>
<evidence type="ECO:0000313" key="6">
    <source>
        <dbReference type="EMBL" id="AET39579.1"/>
    </source>
</evidence>
<dbReference type="EMBL" id="CP002500">
    <property type="protein sequence ID" value="AET39579.1"/>
    <property type="molecule type" value="Genomic_DNA"/>
</dbReference>
<dbReference type="AlphaFoldDB" id="G8JU76"/>
<evidence type="ECO:0000256" key="3">
    <source>
        <dbReference type="ARBA" id="ARBA00038335"/>
    </source>
</evidence>
<dbReference type="InParanoid" id="G8JU76"/>
<dbReference type="RefSeq" id="XP_003646396.1">
    <property type="nucleotide sequence ID" value="XM_003646348.1"/>
</dbReference>
<reference evidence="7" key="1">
    <citation type="journal article" date="2012" name="G3 (Bethesda)">
        <title>Pichia sorbitophila, an interspecies yeast hybrid reveals early steps of genome resolution following polyploidization.</title>
        <authorList>
            <person name="Leh Louis V."/>
            <person name="Despons L."/>
            <person name="Friedrich A."/>
            <person name="Martin T."/>
            <person name="Durrens P."/>
            <person name="Casaregola S."/>
            <person name="Neuveglise C."/>
            <person name="Fairhead C."/>
            <person name="Marck C."/>
            <person name="Cruz J.A."/>
            <person name="Straub M.L."/>
            <person name="Kugler V."/>
            <person name="Sacerdot C."/>
            <person name="Uzunov Z."/>
            <person name="Thierry A."/>
            <person name="Weiss S."/>
            <person name="Bleykasten C."/>
            <person name="De Montigny J."/>
            <person name="Jacques N."/>
            <person name="Jung P."/>
            <person name="Lemaire M."/>
            <person name="Mallet S."/>
            <person name="Morel G."/>
            <person name="Richard G.F."/>
            <person name="Sarkar A."/>
            <person name="Savel G."/>
            <person name="Schacherer J."/>
            <person name="Seret M.L."/>
            <person name="Talla E."/>
            <person name="Samson G."/>
            <person name="Jubin C."/>
            <person name="Poulain J."/>
            <person name="Vacherie B."/>
            <person name="Barbe V."/>
            <person name="Pelletier E."/>
            <person name="Sherman D.J."/>
            <person name="Westhof E."/>
            <person name="Weissenbach J."/>
            <person name="Baret P.V."/>
            <person name="Wincker P."/>
            <person name="Gaillardin C."/>
            <person name="Dujon B."/>
            <person name="Souciet J.L."/>
        </authorList>
    </citation>
    <scope>NUCLEOTIDE SEQUENCE [LARGE SCALE GENOMIC DNA]</scope>
    <source>
        <strain evidence="7">CBS 270.75 / DBVPG 7215 / KCTC 17166 / NRRL Y-17582</strain>
    </source>
</reference>
<dbReference type="InterPro" id="IPR052414">
    <property type="entry name" value="U3_snoRNA-assoc_WDR"/>
</dbReference>
<feature type="region of interest" description="Disordered" evidence="4">
    <location>
        <begin position="538"/>
        <end position="627"/>
    </location>
</feature>
<accession>G8JU76</accession>
<feature type="compositionally biased region" description="Polar residues" evidence="4">
    <location>
        <begin position="539"/>
        <end position="551"/>
    </location>
</feature>
<feature type="compositionally biased region" description="Acidic residues" evidence="4">
    <location>
        <begin position="605"/>
        <end position="627"/>
    </location>
</feature>
<dbReference type="PANTHER" id="PTHR44267">
    <property type="entry name" value="WD REPEAT-CONTAINING PROTEIN 43"/>
    <property type="match status" value="1"/>
</dbReference>
<keyword evidence="7" id="KW-1185">Reference proteome</keyword>
<dbReference type="InterPro" id="IPR011047">
    <property type="entry name" value="Quinoprotein_ADH-like_sf"/>
</dbReference>
<dbReference type="GO" id="GO:0033553">
    <property type="term" value="C:rDNA heterochromatin"/>
    <property type="evidence" value="ECO:0007669"/>
    <property type="project" value="EnsemblFungi"/>
</dbReference>
<feature type="domain" description="Small-subunit processome Utp12" evidence="5">
    <location>
        <begin position="425"/>
        <end position="525"/>
    </location>
</feature>
<dbReference type="Pfam" id="PF04003">
    <property type="entry name" value="Utp12"/>
    <property type="match status" value="1"/>
</dbReference>
<dbReference type="FunCoup" id="G8JU76">
    <property type="interactions" value="791"/>
</dbReference>
<dbReference type="KEGG" id="erc:Ecym_4544"/>
<protein>
    <recommendedName>
        <fullName evidence="5">Small-subunit processome Utp12 domain-containing protein</fullName>
    </recommendedName>
</protein>
<evidence type="ECO:0000256" key="4">
    <source>
        <dbReference type="SAM" id="MobiDB-lite"/>
    </source>
</evidence>
<evidence type="ECO:0000256" key="2">
    <source>
        <dbReference type="ARBA" id="ARBA00023242"/>
    </source>
</evidence>
<dbReference type="eggNOG" id="KOG4547">
    <property type="taxonomic scope" value="Eukaryota"/>
</dbReference>
<dbReference type="Gene3D" id="2.130.10.10">
    <property type="entry name" value="YVTN repeat-like/Quinoprotein amine dehydrogenase"/>
    <property type="match status" value="1"/>
</dbReference>
<organism evidence="6 7">
    <name type="scientific">Eremothecium cymbalariae (strain CBS 270.75 / DBVPG 7215 / KCTC 17166 / NRRL Y-17582)</name>
    <name type="common">Yeast</name>
    <dbReference type="NCBI Taxonomy" id="931890"/>
    <lineage>
        <taxon>Eukaryota</taxon>
        <taxon>Fungi</taxon>
        <taxon>Dikarya</taxon>
        <taxon>Ascomycota</taxon>
        <taxon>Saccharomycotina</taxon>
        <taxon>Saccharomycetes</taxon>
        <taxon>Saccharomycetales</taxon>
        <taxon>Saccharomycetaceae</taxon>
        <taxon>Eremothecium</taxon>
    </lineage>
</organism>
<dbReference type="STRING" id="931890.G8JU76"/>
<dbReference type="HOGENOM" id="CLU_023936_0_0_1"/>
<dbReference type="GO" id="GO:0000462">
    <property type="term" value="P:maturation of SSU-rRNA from tricistronic rRNA transcript (SSU-rRNA, 5.8S rRNA, LSU-rRNA)"/>
    <property type="evidence" value="ECO:0007669"/>
    <property type="project" value="EnsemblFungi"/>
</dbReference>
<name>G8JU76_ERECY</name>
<dbReference type="OrthoDB" id="30195at2759"/>
<gene>
    <name evidence="6" type="ordered locus">Ecym_4544</name>
</gene>
<feature type="compositionally biased region" description="Acidic residues" evidence="4">
    <location>
        <begin position="552"/>
        <end position="589"/>
    </location>
</feature>
<evidence type="ECO:0000313" key="7">
    <source>
        <dbReference type="Proteomes" id="UP000006790"/>
    </source>
</evidence>
<comment type="similarity">
    <text evidence="3">Belongs to the UTP5 family.</text>
</comment>
<dbReference type="SUPFAM" id="SSF50998">
    <property type="entry name" value="Quinoprotein alcohol dehydrogenase-like"/>
    <property type="match status" value="1"/>
</dbReference>
<sequence length="627" mass="68988">MSSSALVLSKYSPLGDMMAAVTVELDRQRISVVRSSGESLGGGSAEEQFVYVDGAGRKGVVCTCVEWVDVGGVMLVAVGLNSGGLRLYSPAANRVVHELSTGDGYGIKDMSFCGGALWCVAGGDVVYKFSLEELKVVLKLKLEECQGLVRVCALGENTLLLASHLVFVVDAVERQVKMRFPGHVSSVTVLKQLDDAHFLSGAENDRFLNIYSLETRATKSVLVAESNVLSVSNSGADSVAVATEDGNVEVFSDPLVTTNTKRRNNVSRQCTKSIRMVRENDSRPIRLFDCNIRRDIVNIAWLERATVPYFDQLQWAGLQAVHTITKPRFAQNSGHDRNGKSGSDLSSARAYVEGNATVTSGDNFKHIQELANQLGKGSTDDDAFEEQSLQEKLLATTQPLGSLASKKNVAVGTLTVVLTQALESNDHSLLETVLNTQDEKVIQSTVIKLRPALAVVFLERLAERISRNTHRQGLLNVWCKWCLIVHGGYLVTVPKLISQLPSLHYTLKKRSELLPRLQLLEVKLDCCLNQLHAKRMMSDSYSKGNSGSEITWQEEGESEVEYNEELDDAGVVEDGEAEEDYSSSGEQEEGQDKSSKKPHQSYNEENFEDDEEMRIDEEEGHSDEEVK</sequence>
<keyword evidence="2" id="KW-0539">Nucleus</keyword>
<dbReference type="GO" id="GO:0045943">
    <property type="term" value="P:positive regulation of transcription by RNA polymerase I"/>
    <property type="evidence" value="ECO:0007669"/>
    <property type="project" value="EnsemblFungi"/>
</dbReference>
<dbReference type="OMA" id="WVKWCLI"/>
<evidence type="ECO:0000256" key="1">
    <source>
        <dbReference type="ARBA" id="ARBA00004604"/>
    </source>
</evidence>
<dbReference type="InterPro" id="IPR015943">
    <property type="entry name" value="WD40/YVTN_repeat-like_dom_sf"/>
</dbReference>
<comment type="subcellular location">
    <subcellularLocation>
        <location evidence="1">Nucleus</location>
        <location evidence="1">Nucleolus</location>
    </subcellularLocation>
</comment>
<dbReference type="Proteomes" id="UP000006790">
    <property type="component" value="Chromosome 4"/>
</dbReference>
<dbReference type="PANTHER" id="PTHR44267:SF1">
    <property type="entry name" value="WD REPEAT-CONTAINING PROTEIN 43"/>
    <property type="match status" value="1"/>
</dbReference>
<proteinExistence type="inferred from homology"/>
<evidence type="ECO:0000259" key="5">
    <source>
        <dbReference type="Pfam" id="PF04003"/>
    </source>
</evidence>